<sequence length="354" mass="41143">MQGAHHYFEPSLKRQKITDISDNKKPVLTLDEASNIIKTIYEFSEYTNFKALIDPDFIIGYYEKYYERELKKKFEGINFKTLNPKQQDLLRELSMFMHSSIFNKGKMDVKNEELNKNFLNMEGFMSELFTLIFGGSVNENLKHKILFSNLPEYIDEQCNVELARKFNSNWSLGEGEHALCILSRIFIFATALEEKLYKYKIKDISKVKGHHEGQSDRKSILNDFIEKARGVWLQEASINILENLGPNNEVTMLKNRKMKEKYLSKGLFSTETAKQKAELLGAEFISLFDIQFGDIDVKRNDKQKQQHFQPYEIKDVSPIKQEYSLAKEIQFSPALSDKTQSSSANITYDNLPGK</sequence>
<evidence type="ECO:0000313" key="2">
    <source>
        <dbReference type="WBParaSite" id="scf7180000420497.g5376"/>
    </source>
</evidence>
<protein>
    <submittedName>
        <fullName evidence="2">Uncharacterized protein</fullName>
    </submittedName>
</protein>
<name>A0A915NNQ9_9BILA</name>
<dbReference type="AlphaFoldDB" id="A0A915NNQ9"/>
<proteinExistence type="predicted"/>
<keyword evidence="1" id="KW-1185">Reference proteome</keyword>
<reference evidence="2" key="1">
    <citation type="submission" date="2022-11" db="UniProtKB">
        <authorList>
            <consortium name="WormBaseParasite"/>
        </authorList>
    </citation>
    <scope>IDENTIFICATION</scope>
</reference>
<evidence type="ECO:0000313" key="1">
    <source>
        <dbReference type="Proteomes" id="UP000887560"/>
    </source>
</evidence>
<dbReference type="Proteomes" id="UP000887560">
    <property type="component" value="Unplaced"/>
</dbReference>
<dbReference type="WBParaSite" id="scf7180000420497.g5376">
    <property type="protein sequence ID" value="scf7180000420497.g5376"/>
    <property type="gene ID" value="scf7180000420497.g5376"/>
</dbReference>
<accession>A0A915NNQ9</accession>
<organism evidence="1 2">
    <name type="scientific">Meloidogyne floridensis</name>
    <dbReference type="NCBI Taxonomy" id="298350"/>
    <lineage>
        <taxon>Eukaryota</taxon>
        <taxon>Metazoa</taxon>
        <taxon>Ecdysozoa</taxon>
        <taxon>Nematoda</taxon>
        <taxon>Chromadorea</taxon>
        <taxon>Rhabditida</taxon>
        <taxon>Tylenchina</taxon>
        <taxon>Tylenchomorpha</taxon>
        <taxon>Tylenchoidea</taxon>
        <taxon>Meloidogynidae</taxon>
        <taxon>Meloidogyninae</taxon>
        <taxon>Meloidogyne</taxon>
    </lineage>
</organism>